<name>A0A918UU91_9BACT</name>
<reference evidence="4" key="2">
    <citation type="submission" date="2020-09" db="EMBL/GenBank/DDBJ databases">
        <authorList>
            <person name="Sun Q."/>
            <person name="Kim S."/>
        </authorList>
    </citation>
    <scope>NUCLEOTIDE SEQUENCE</scope>
    <source>
        <strain evidence="4">KCTC 12368</strain>
    </source>
</reference>
<proteinExistence type="inferred from homology"/>
<dbReference type="InterPro" id="IPR036291">
    <property type="entry name" value="NAD(P)-bd_dom_sf"/>
</dbReference>
<dbReference type="PANTHER" id="PTHR11092:SF0">
    <property type="entry name" value="EPIMERASE FAMILY PROTEIN SDR39U1"/>
    <property type="match status" value="1"/>
</dbReference>
<evidence type="ECO:0000313" key="5">
    <source>
        <dbReference type="Proteomes" id="UP000619457"/>
    </source>
</evidence>
<feature type="domain" description="NAD-dependent epimerase/dehydratase" evidence="2">
    <location>
        <begin position="4"/>
        <end position="220"/>
    </location>
</feature>
<dbReference type="Pfam" id="PF01370">
    <property type="entry name" value="Epimerase"/>
    <property type="match status" value="1"/>
</dbReference>
<dbReference type="Proteomes" id="UP000619457">
    <property type="component" value="Unassembled WGS sequence"/>
</dbReference>
<dbReference type="InterPro" id="IPR010099">
    <property type="entry name" value="SDR39U1"/>
</dbReference>
<evidence type="ECO:0000259" key="3">
    <source>
        <dbReference type="Pfam" id="PF08338"/>
    </source>
</evidence>
<organism evidence="4 5">
    <name type="scientific">Echinicola pacifica</name>
    <dbReference type="NCBI Taxonomy" id="346377"/>
    <lineage>
        <taxon>Bacteria</taxon>
        <taxon>Pseudomonadati</taxon>
        <taxon>Bacteroidota</taxon>
        <taxon>Cytophagia</taxon>
        <taxon>Cytophagales</taxon>
        <taxon>Cyclobacteriaceae</taxon>
        <taxon>Echinicola</taxon>
    </lineage>
</organism>
<dbReference type="InterPro" id="IPR001509">
    <property type="entry name" value="Epimerase_deHydtase"/>
</dbReference>
<comment type="caution">
    <text evidence="4">The sequence shown here is derived from an EMBL/GenBank/DDBJ whole genome shotgun (WGS) entry which is preliminary data.</text>
</comment>
<dbReference type="NCBIfam" id="TIGR01777">
    <property type="entry name" value="yfcH"/>
    <property type="match status" value="1"/>
</dbReference>
<dbReference type="RefSeq" id="WP_018475377.1">
    <property type="nucleotide sequence ID" value="NZ_BMWX01000005.1"/>
</dbReference>
<feature type="domain" description="DUF1731" evidence="3">
    <location>
        <begin position="250"/>
        <end position="295"/>
    </location>
</feature>
<dbReference type="AlphaFoldDB" id="A0A918UU91"/>
<dbReference type="Pfam" id="PF08338">
    <property type="entry name" value="DUF1731"/>
    <property type="match status" value="1"/>
</dbReference>
<evidence type="ECO:0000256" key="1">
    <source>
        <dbReference type="ARBA" id="ARBA00009353"/>
    </source>
</evidence>
<dbReference type="SUPFAM" id="SSF51735">
    <property type="entry name" value="NAD(P)-binding Rossmann-fold domains"/>
    <property type="match status" value="1"/>
</dbReference>
<keyword evidence="5" id="KW-1185">Reference proteome</keyword>
<comment type="similarity">
    <text evidence="1">Belongs to the NAD(P)-dependent epimerase/dehydratase family. SDR39U1 subfamily.</text>
</comment>
<gene>
    <name evidence="4" type="ORF">GCM10007049_30110</name>
</gene>
<evidence type="ECO:0000259" key="2">
    <source>
        <dbReference type="Pfam" id="PF01370"/>
    </source>
</evidence>
<protein>
    <submittedName>
        <fullName evidence="4">NAD-dependent epimerase</fullName>
    </submittedName>
</protein>
<evidence type="ECO:0000313" key="4">
    <source>
        <dbReference type="EMBL" id="GGZ34710.1"/>
    </source>
</evidence>
<sequence length="300" mass="32481">MKNILITGGSGLIGKALTKHLESEGKSVAWLSRSPDKQPQKCYEWNIKEGYIDEAALAWADAIIHLAGASVADERWTAERKELIIKSRTESAELIFQKLKNLDSRPRVFVSASGSNYYGLDNGAKWLNEEDPAGDDFLSEVVVAWENAGKKIASLGLRTVFLRTGVVLDAAGGALSQMLQPPVAAPLGSGNQYMSWIHIEDLARMYAHSLKNGHVSGIYNAVAPHPATNKHLTKAAAKQKGKPYLGIPVAGFILRIALGEMAGMILGSNKISCDKMLSAGFKFKYATVEHALKEIYGNAS</sequence>
<accession>A0A918UU91</accession>
<dbReference type="EMBL" id="BMWX01000005">
    <property type="protein sequence ID" value="GGZ34710.1"/>
    <property type="molecule type" value="Genomic_DNA"/>
</dbReference>
<dbReference type="Gene3D" id="3.40.50.720">
    <property type="entry name" value="NAD(P)-binding Rossmann-like Domain"/>
    <property type="match status" value="1"/>
</dbReference>
<dbReference type="PANTHER" id="PTHR11092">
    <property type="entry name" value="SUGAR NUCLEOTIDE EPIMERASE RELATED"/>
    <property type="match status" value="1"/>
</dbReference>
<dbReference type="InterPro" id="IPR013549">
    <property type="entry name" value="DUF1731"/>
</dbReference>
<reference evidence="4" key="1">
    <citation type="journal article" date="2014" name="Int. J. Syst. Evol. Microbiol.">
        <title>Complete genome sequence of Corynebacterium casei LMG S-19264T (=DSM 44701T), isolated from a smear-ripened cheese.</title>
        <authorList>
            <consortium name="US DOE Joint Genome Institute (JGI-PGF)"/>
            <person name="Walter F."/>
            <person name="Albersmeier A."/>
            <person name="Kalinowski J."/>
            <person name="Ruckert C."/>
        </authorList>
    </citation>
    <scope>NUCLEOTIDE SEQUENCE</scope>
    <source>
        <strain evidence="4">KCTC 12368</strain>
    </source>
</reference>